<keyword evidence="3" id="KW-0285">Flavoprotein</keyword>
<dbReference type="Gene3D" id="3.40.50.720">
    <property type="entry name" value="NAD(P)-binding Rossmann-like Domain"/>
    <property type="match status" value="1"/>
</dbReference>
<dbReference type="STRING" id="745531.A0A0C3PJJ0"/>
<feature type="binding site" evidence="6">
    <location>
        <position position="216"/>
    </location>
    <ligand>
        <name>FAD</name>
        <dbReference type="ChEBI" id="CHEBI:57692"/>
    </ligand>
</feature>
<dbReference type="AlphaFoldDB" id="A0A0C3PJJ0"/>
<comment type="similarity">
    <text evidence="2">Belongs to the DAMOX/DASOX family.</text>
</comment>
<dbReference type="OrthoDB" id="2015447at2759"/>
<feature type="binding site" evidence="6">
    <location>
        <position position="387"/>
    </location>
    <ligand>
        <name>D-dopa</name>
        <dbReference type="ChEBI" id="CHEBI:149689"/>
    </ligand>
</feature>
<dbReference type="Gene3D" id="3.30.9.10">
    <property type="entry name" value="D-Amino Acid Oxidase, subunit A, domain 2"/>
    <property type="match status" value="1"/>
</dbReference>
<keyword evidence="5" id="KW-0560">Oxidoreductase</keyword>
<evidence type="ECO:0000256" key="4">
    <source>
        <dbReference type="ARBA" id="ARBA00022827"/>
    </source>
</evidence>
<protein>
    <recommendedName>
        <fullName evidence="7">FAD dependent oxidoreductase domain-containing protein</fullName>
    </recommendedName>
</protein>
<evidence type="ECO:0000259" key="7">
    <source>
        <dbReference type="Pfam" id="PF01266"/>
    </source>
</evidence>
<dbReference type="HOGENOM" id="CLU_034311_4_0_1"/>
<sequence>MSTSTSNIYLTKKSGELVISEGENPNKSTHSDKRVLIVGGGVTGLTNAWALLDAGYSVTIVSDKWASLEDRITSQIAGALWEWPPAVCGRHTDKISLLLSKGWCMTSYRAFTKLQEILPADGQTGHGVRLRMANFFFDKPVEQNAEEHEKMLEIEAANIPGFERDPLLVTKHAVSQQAGVVDAYKHISPVVDTDAYMMWLRSVVESKGGKLVTQHVSGDLLEQEDRLLNAFDAHYIVDATGLGAFEAAADKTVYPLRGALIRVVNDGKKFPKVNEALVVANDYEKRDEDGGIVFIVPRNDKTLILGGIAQANEGNLDLTLDSPEMSRMRTRCNRFVPGLENAELDPHSPIVQGLRPVRGENVRVERELRRKEDGSLSKIVHSYGQGGSGFTLSFGCAGDVLSLVEEIEAGVAPTPLKLEHAIAA</sequence>
<feature type="binding site" evidence="6">
    <location>
        <begin position="386"/>
        <end position="391"/>
    </location>
    <ligand>
        <name>FAD</name>
        <dbReference type="ChEBI" id="CHEBI:57692"/>
    </ligand>
</feature>
<dbReference type="Pfam" id="PF01266">
    <property type="entry name" value="DAO"/>
    <property type="match status" value="1"/>
</dbReference>
<evidence type="ECO:0000256" key="1">
    <source>
        <dbReference type="ARBA" id="ARBA00001974"/>
    </source>
</evidence>
<dbReference type="GO" id="GO:0019478">
    <property type="term" value="P:D-amino acid catabolic process"/>
    <property type="evidence" value="ECO:0007669"/>
    <property type="project" value="TreeGrafter"/>
</dbReference>
<accession>A0A0C3PJJ0</accession>
<dbReference type="GO" id="GO:0071949">
    <property type="term" value="F:FAD binding"/>
    <property type="evidence" value="ECO:0007669"/>
    <property type="project" value="InterPro"/>
</dbReference>
<name>A0A0C3PJJ0_PHLG1</name>
<evidence type="ECO:0000256" key="6">
    <source>
        <dbReference type="PIRSR" id="PIRSR000189-1"/>
    </source>
</evidence>
<organism evidence="8 9">
    <name type="scientific">Phlebiopsis gigantea (strain 11061_1 CR5-6)</name>
    <name type="common">White-rot fungus</name>
    <name type="synonym">Peniophora gigantea</name>
    <dbReference type="NCBI Taxonomy" id="745531"/>
    <lineage>
        <taxon>Eukaryota</taxon>
        <taxon>Fungi</taxon>
        <taxon>Dikarya</taxon>
        <taxon>Basidiomycota</taxon>
        <taxon>Agaricomycotina</taxon>
        <taxon>Agaricomycetes</taxon>
        <taxon>Polyporales</taxon>
        <taxon>Phanerochaetaceae</taxon>
        <taxon>Phlebiopsis</taxon>
    </lineage>
</organism>
<comment type="cofactor">
    <cofactor evidence="1 6">
        <name>FAD</name>
        <dbReference type="ChEBI" id="CHEBI:57692"/>
    </cofactor>
</comment>
<evidence type="ECO:0000256" key="5">
    <source>
        <dbReference type="ARBA" id="ARBA00023002"/>
    </source>
</evidence>
<feature type="domain" description="FAD dependent oxidoreductase" evidence="7">
    <location>
        <begin position="34"/>
        <end position="397"/>
    </location>
</feature>
<evidence type="ECO:0000256" key="3">
    <source>
        <dbReference type="ARBA" id="ARBA00022630"/>
    </source>
</evidence>
<dbReference type="GO" id="GO:0003884">
    <property type="term" value="F:D-amino-acid oxidase activity"/>
    <property type="evidence" value="ECO:0007669"/>
    <property type="project" value="InterPro"/>
</dbReference>
<feature type="binding site" evidence="6">
    <location>
        <position position="355"/>
    </location>
    <ligand>
        <name>D-dopa</name>
        <dbReference type="ChEBI" id="CHEBI:149689"/>
    </ligand>
</feature>
<dbReference type="SUPFAM" id="SSF51971">
    <property type="entry name" value="Nucleotide-binding domain"/>
    <property type="match status" value="1"/>
</dbReference>
<keyword evidence="4 6" id="KW-0274">FAD</keyword>
<dbReference type="InterPro" id="IPR006076">
    <property type="entry name" value="FAD-dep_OxRdtase"/>
</dbReference>
<dbReference type="PIRSF" id="PIRSF000189">
    <property type="entry name" value="D-aa_oxidase"/>
    <property type="match status" value="1"/>
</dbReference>
<reference evidence="8 9" key="1">
    <citation type="journal article" date="2014" name="PLoS Genet.">
        <title>Analysis of the Phlebiopsis gigantea genome, transcriptome and secretome provides insight into its pioneer colonization strategies of wood.</title>
        <authorList>
            <person name="Hori C."/>
            <person name="Ishida T."/>
            <person name="Igarashi K."/>
            <person name="Samejima M."/>
            <person name="Suzuki H."/>
            <person name="Master E."/>
            <person name="Ferreira P."/>
            <person name="Ruiz-Duenas F.J."/>
            <person name="Held B."/>
            <person name="Canessa P."/>
            <person name="Larrondo L.F."/>
            <person name="Schmoll M."/>
            <person name="Druzhinina I.S."/>
            <person name="Kubicek C.P."/>
            <person name="Gaskell J.A."/>
            <person name="Kersten P."/>
            <person name="St John F."/>
            <person name="Glasner J."/>
            <person name="Sabat G."/>
            <person name="Splinter BonDurant S."/>
            <person name="Syed K."/>
            <person name="Yadav J."/>
            <person name="Mgbeahuruike A.C."/>
            <person name="Kovalchuk A."/>
            <person name="Asiegbu F.O."/>
            <person name="Lackner G."/>
            <person name="Hoffmeister D."/>
            <person name="Rencoret J."/>
            <person name="Gutierrez A."/>
            <person name="Sun H."/>
            <person name="Lindquist E."/>
            <person name="Barry K."/>
            <person name="Riley R."/>
            <person name="Grigoriev I.V."/>
            <person name="Henrissat B."/>
            <person name="Kues U."/>
            <person name="Berka R.M."/>
            <person name="Martinez A.T."/>
            <person name="Covert S.F."/>
            <person name="Blanchette R.A."/>
            <person name="Cullen D."/>
        </authorList>
    </citation>
    <scope>NUCLEOTIDE SEQUENCE [LARGE SCALE GENOMIC DNA]</scope>
    <source>
        <strain evidence="8 9">11061_1 CR5-6</strain>
    </source>
</reference>
<dbReference type="PANTHER" id="PTHR11530:SF25">
    <property type="entry name" value="FAD DEPENDENT OXIDOREDUCTASE DOMAIN-CONTAINING PROTEIN"/>
    <property type="match status" value="1"/>
</dbReference>
<dbReference type="SUPFAM" id="SSF54373">
    <property type="entry name" value="FAD-linked reductases, C-terminal domain"/>
    <property type="match status" value="1"/>
</dbReference>
<feature type="binding site" evidence="6">
    <location>
        <begin position="73"/>
        <end position="74"/>
    </location>
    <ligand>
        <name>FAD</name>
        <dbReference type="ChEBI" id="CHEBI:57692"/>
    </ligand>
</feature>
<dbReference type="GO" id="GO:0005737">
    <property type="term" value="C:cytoplasm"/>
    <property type="evidence" value="ECO:0007669"/>
    <property type="project" value="TreeGrafter"/>
</dbReference>
<dbReference type="EMBL" id="KN840520">
    <property type="protein sequence ID" value="KIP06338.1"/>
    <property type="molecule type" value="Genomic_DNA"/>
</dbReference>
<dbReference type="PANTHER" id="PTHR11530">
    <property type="entry name" value="D-AMINO ACID OXIDASE"/>
    <property type="match status" value="1"/>
</dbReference>
<evidence type="ECO:0000256" key="2">
    <source>
        <dbReference type="ARBA" id="ARBA00006730"/>
    </source>
</evidence>
<dbReference type="Proteomes" id="UP000053257">
    <property type="component" value="Unassembled WGS sequence"/>
</dbReference>
<dbReference type="InterPro" id="IPR023209">
    <property type="entry name" value="DAO"/>
</dbReference>
<keyword evidence="9" id="KW-1185">Reference proteome</keyword>
<feature type="binding site" evidence="6">
    <location>
        <position position="240"/>
    </location>
    <ligand>
        <name>FAD</name>
        <dbReference type="ChEBI" id="CHEBI:57692"/>
    </ligand>
</feature>
<evidence type="ECO:0000313" key="8">
    <source>
        <dbReference type="EMBL" id="KIP06338.1"/>
    </source>
</evidence>
<proteinExistence type="inferred from homology"/>
<gene>
    <name evidence="8" type="ORF">PHLGIDRAFT_463398</name>
</gene>
<evidence type="ECO:0000313" key="9">
    <source>
        <dbReference type="Proteomes" id="UP000053257"/>
    </source>
</evidence>